<dbReference type="PROSITE" id="PS00079">
    <property type="entry name" value="MULTICOPPER_OXIDASE1"/>
    <property type="match status" value="1"/>
</dbReference>
<dbReference type="InterPro" id="IPR011706">
    <property type="entry name" value="Cu-oxidase_C"/>
</dbReference>
<dbReference type="SUPFAM" id="SSF49503">
    <property type="entry name" value="Cupredoxins"/>
    <property type="match status" value="2"/>
</dbReference>
<dbReference type="GO" id="GO:0016491">
    <property type="term" value="F:oxidoreductase activity"/>
    <property type="evidence" value="ECO:0007669"/>
    <property type="project" value="UniProtKB-KW"/>
</dbReference>
<organism evidence="8 9">
    <name type="scientific">Operophtera brumata</name>
    <name type="common">Winter moth</name>
    <name type="synonym">Phalaena brumata</name>
    <dbReference type="NCBI Taxonomy" id="104452"/>
    <lineage>
        <taxon>Eukaryota</taxon>
        <taxon>Metazoa</taxon>
        <taxon>Ecdysozoa</taxon>
        <taxon>Arthropoda</taxon>
        <taxon>Hexapoda</taxon>
        <taxon>Insecta</taxon>
        <taxon>Pterygota</taxon>
        <taxon>Neoptera</taxon>
        <taxon>Endopterygota</taxon>
        <taxon>Lepidoptera</taxon>
        <taxon>Glossata</taxon>
        <taxon>Ditrysia</taxon>
        <taxon>Geometroidea</taxon>
        <taxon>Geometridae</taxon>
        <taxon>Larentiinae</taxon>
        <taxon>Operophtera</taxon>
    </lineage>
</organism>
<dbReference type="InterPro" id="IPR002355">
    <property type="entry name" value="Cu_oxidase_Cu_BS"/>
</dbReference>
<evidence type="ECO:0000256" key="5">
    <source>
        <dbReference type="SAM" id="MobiDB-lite"/>
    </source>
</evidence>
<evidence type="ECO:0000256" key="3">
    <source>
        <dbReference type="ARBA" id="ARBA00023002"/>
    </source>
</evidence>
<dbReference type="InterPro" id="IPR008972">
    <property type="entry name" value="Cupredoxin"/>
</dbReference>
<name>A0A0L7LNV8_OPEBR</name>
<comment type="caution">
    <text evidence="8">The sequence shown here is derived from an EMBL/GenBank/DDBJ whole genome shotgun (WGS) entry which is preliminary data.</text>
</comment>
<dbReference type="PROSITE" id="PS00080">
    <property type="entry name" value="MULTICOPPER_OXIDASE2"/>
    <property type="match status" value="1"/>
</dbReference>
<accession>A0A0L7LNV8</accession>
<proteinExistence type="inferred from homology"/>
<dbReference type="FunFam" id="2.60.40.420:FF:000031">
    <property type="entry name" value="Laccase-2 isoform A"/>
    <property type="match status" value="1"/>
</dbReference>
<dbReference type="InterPro" id="IPR011707">
    <property type="entry name" value="Cu-oxidase-like_N"/>
</dbReference>
<evidence type="ECO:0000313" key="8">
    <source>
        <dbReference type="EMBL" id="KOB77132.1"/>
    </source>
</evidence>
<dbReference type="PANTHER" id="PTHR11709">
    <property type="entry name" value="MULTI-COPPER OXIDASE"/>
    <property type="match status" value="1"/>
</dbReference>
<keyword evidence="4" id="KW-0186">Copper</keyword>
<feature type="compositionally biased region" description="Polar residues" evidence="5">
    <location>
        <begin position="41"/>
        <end position="62"/>
    </location>
</feature>
<dbReference type="Pfam" id="PF07731">
    <property type="entry name" value="Cu-oxidase_2"/>
    <property type="match status" value="1"/>
</dbReference>
<dbReference type="CDD" id="cd13858">
    <property type="entry name" value="CuRO_1_tcLCC2_insect_like"/>
    <property type="match status" value="1"/>
</dbReference>
<keyword evidence="3" id="KW-0560">Oxidoreductase</keyword>
<evidence type="ECO:0000256" key="4">
    <source>
        <dbReference type="ARBA" id="ARBA00023008"/>
    </source>
</evidence>
<dbReference type="Proteomes" id="UP000037510">
    <property type="component" value="Unassembled WGS sequence"/>
</dbReference>
<dbReference type="Gene3D" id="2.60.40.420">
    <property type="entry name" value="Cupredoxins - blue copper proteins"/>
    <property type="match status" value="2"/>
</dbReference>
<feature type="domain" description="Plastocyanin-like" evidence="7">
    <location>
        <begin position="125"/>
        <end position="237"/>
    </location>
</feature>
<evidence type="ECO:0000256" key="1">
    <source>
        <dbReference type="ARBA" id="ARBA00010609"/>
    </source>
</evidence>
<comment type="similarity">
    <text evidence="1">Belongs to the multicopper oxidase family.</text>
</comment>
<dbReference type="PANTHER" id="PTHR11709:SF394">
    <property type="entry name" value="FI03373P-RELATED"/>
    <property type="match status" value="1"/>
</dbReference>
<dbReference type="GO" id="GO:0005507">
    <property type="term" value="F:copper ion binding"/>
    <property type="evidence" value="ECO:0007669"/>
    <property type="project" value="InterPro"/>
</dbReference>
<dbReference type="CDD" id="cd13905">
    <property type="entry name" value="CuRO_3_tcLLC2_insect_like"/>
    <property type="match status" value="1"/>
</dbReference>
<evidence type="ECO:0000313" key="9">
    <source>
        <dbReference type="Proteomes" id="UP000037510"/>
    </source>
</evidence>
<gene>
    <name evidence="8" type="ORF">OBRU01_04604</name>
</gene>
<reference evidence="8 9" key="1">
    <citation type="journal article" date="2015" name="Genome Biol. Evol.">
        <title>The genome of winter moth (Operophtera brumata) provides a genomic perspective on sexual dimorphism and phenology.</title>
        <authorList>
            <person name="Derks M.F."/>
            <person name="Smit S."/>
            <person name="Salis L."/>
            <person name="Schijlen E."/>
            <person name="Bossers A."/>
            <person name="Mateman C."/>
            <person name="Pijl A.S."/>
            <person name="de Ridder D."/>
            <person name="Groenen M.A."/>
            <person name="Visser M.E."/>
            <person name="Megens H.J."/>
        </authorList>
    </citation>
    <scope>NUCLEOTIDE SEQUENCE [LARGE SCALE GENOMIC DNA]</scope>
    <source>
        <strain evidence="8">WM2013NL</strain>
        <tissue evidence="8">Head and thorax</tissue>
    </source>
</reference>
<dbReference type="Pfam" id="PF07732">
    <property type="entry name" value="Cu-oxidase_3"/>
    <property type="match status" value="1"/>
</dbReference>
<feature type="region of interest" description="Disordered" evidence="5">
    <location>
        <begin position="40"/>
        <end position="62"/>
    </location>
</feature>
<dbReference type="EMBL" id="JTDY01000449">
    <property type="protein sequence ID" value="KOB77132.1"/>
    <property type="molecule type" value="Genomic_DNA"/>
</dbReference>
<dbReference type="AlphaFoldDB" id="A0A0L7LNV8"/>
<feature type="domain" description="Plastocyanin-like" evidence="6">
    <location>
        <begin position="334"/>
        <end position="465"/>
    </location>
</feature>
<evidence type="ECO:0000259" key="6">
    <source>
        <dbReference type="Pfam" id="PF07731"/>
    </source>
</evidence>
<dbReference type="InterPro" id="IPR033138">
    <property type="entry name" value="Cu_oxidase_CS"/>
</dbReference>
<dbReference type="InterPro" id="IPR045087">
    <property type="entry name" value="Cu-oxidase_fam"/>
</dbReference>
<evidence type="ECO:0000256" key="2">
    <source>
        <dbReference type="ARBA" id="ARBA00022723"/>
    </source>
</evidence>
<sequence length="486" mass="54498">MGHLLGIRPSTWMGHLSGITGYEQYHYRVLHNGWRLRNKIPPSNNQPKYTPTKTTQFKPTNPSFEDPGLDSIGMPRDGKNHPCYRECNAAAAMTCYYRFHVEWYYSMSKACKECPYNATHCGYPDCVPANGIGRPITVVNRKMPGPSIQVCKGDKIIVDVENSLMASATSIHWHGLHQKETPFMDGTPFVTQCPIQPESTFRYEFSTPQSGSFFWHSHIGLQRGDGTTGALIVREPKRNSPHRLLYDTDISEHVILVTDWLSNGSINLFTSHHHHAGDNRPESLLINGRGRFRVSDGTPAENFWLYTPQLNHISMKLPKSPLLVSRPSSAGFCNESTVNASCQRGYCECSHVLNVKLNSLVEVILIDEGNANTNHPFHLHGHSFRVVAQKKLGQNTTTAIVKAQDKDGKINRKLSHAPLKDTVTIPNGGYTIIRFIANNPGYWLFHCHIEFHAEIGMALVFKVGEHADMKPVPTGFPQCGDYKPTN</sequence>
<dbReference type="GO" id="GO:0005886">
    <property type="term" value="C:plasma membrane"/>
    <property type="evidence" value="ECO:0007669"/>
    <property type="project" value="TreeGrafter"/>
</dbReference>
<protein>
    <submittedName>
        <fullName evidence="8">Laccase 1</fullName>
    </submittedName>
</protein>
<keyword evidence="9" id="KW-1185">Reference proteome</keyword>
<dbReference type="STRING" id="104452.A0A0L7LNV8"/>
<keyword evidence="2" id="KW-0479">Metal-binding</keyword>
<dbReference type="GO" id="GO:0006826">
    <property type="term" value="P:iron ion transport"/>
    <property type="evidence" value="ECO:0007669"/>
    <property type="project" value="TreeGrafter"/>
</dbReference>
<evidence type="ECO:0000259" key="7">
    <source>
        <dbReference type="Pfam" id="PF07732"/>
    </source>
</evidence>